<evidence type="ECO:0000313" key="3">
    <source>
        <dbReference type="Proteomes" id="UP000542210"/>
    </source>
</evidence>
<dbReference type="SMART" id="SM00471">
    <property type="entry name" value="HDc"/>
    <property type="match status" value="1"/>
</dbReference>
<evidence type="ECO:0000313" key="2">
    <source>
        <dbReference type="EMBL" id="MBB4700654.1"/>
    </source>
</evidence>
<keyword evidence="3" id="KW-1185">Reference proteome</keyword>
<dbReference type="EMBL" id="JACHND010000001">
    <property type="protein sequence ID" value="MBB4700654.1"/>
    <property type="molecule type" value="Genomic_DNA"/>
</dbReference>
<dbReference type="Gene3D" id="1.10.3210.10">
    <property type="entry name" value="Hypothetical protein af1432"/>
    <property type="match status" value="1"/>
</dbReference>
<dbReference type="CDD" id="cd00077">
    <property type="entry name" value="HDc"/>
    <property type="match status" value="1"/>
</dbReference>
<reference evidence="2 3" key="1">
    <citation type="submission" date="2020-08" db="EMBL/GenBank/DDBJ databases">
        <title>Sequencing the genomes of 1000 actinobacteria strains.</title>
        <authorList>
            <person name="Klenk H.-P."/>
        </authorList>
    </citation>
    <scope>NUCLEOTIDE SEQUENCE [LARGE SCALE GENOMIC DNA]</scope>
    <source>
        <strain evidence="2 3">DSM 45784</strain>
    </source>
</reference>
<dbReference type="SUPFAM" id="SSF109604">
    <property type="entry name" value="HD-domain/PDEase-like"/>
    <property type="match status" value="1"/>
</dbReference>
<sequence length="223" mass="24700">MNTMRDKSIAWARELARKTLQDALPRRWEHSFGVGRRAEQLAPILGKDAELLIMSAYLHDIGYAPDLVDTGFHPIDGGRYLRDVHGADELLCKLVAHHTCAEIEADGRGLLDILRSEFPKQRPDLVEALTYCDMTTSPDGVPVEAVDRLAEIRQRYGPDDLVTATIIKATPCIMSAVRAIEGRLALADVRPADTAEVVPHAQSHRAIHPKLFNLVPAYPAHFA</sequence>
<dbReference type="InterPro" id="IPR006674">
    <property type="entry name" value="HD_domain"/>
</dbReference>
<organism evidence="2 3">
    <name type="scientific">Sphaerisporangium siamense</name>
    <dbReference type="NCBI Taxonomy" id="795645"/>
    <lineage>
        <taxon>Bacteria</taxon>
        <taxon>Bacillati</taxon>
        <taxon>Actinomycetota</taxon>
        <taxon>Actinomycetes</taxon>
        <taxon>Streptosporangiales</taxon>
        <taxon>Streptosporangiaceae</taxon>
        <taxon>Sphaerisporangium</taxon>
    </lineage>
</organism>
<protein>
    <recommendedName>
        <fullName evidence="1">HD/PDEase domain-containing protein</fullName>
    </recommendedName>
</protein>
<feature type="domain" description="HD/PDEase" evidence="1">
    <location>
        <begin position="23"/>
        <end position="161"/>
    </location>
</feature>
<accession>A0A7W7D623</accession>
<evidence type="ECO:0000259" key="1">
    <source>
        <dbReference type="SMART" id="SM00471"/>
    </source>
</evidence>
<name>A0A7W7D623_9ACTN</name>
<dbReference type="InterPro" id="IPR003607">
    <property type="entry name" value="HD/PDEase_dom"/>
</dbReference>
<dbReference type="Pfam" id="PF01966">
    <property type="entry name" value="HD"/>
    <property type="match status" value="1"/>
</dbReference>
<comment type="caution">
    <text evidence="2">The sequence shown here is derived from an EMBL/GenBank/DDBJ whole genome shotgun (WGS) entry which is preliminary data.</text>
</comment>
<dbReference type="AlphaFoldDB" id="A0A7W7D623"/>
<proteinExistence type="predicted"/>
<gene>
    <name evidence="2" type="ORF">BJ982_002198</name>
</gene>
<dbReference type="Proteomes" id="UP000542210">
    <property type="component" value="Unassembled WGS sequence"/>
</dbReference>